<dbReference type="InterPro" id="IPR005819">
    <property type="entry name" value="H1/H5"/>
</dbReference>
<evidence type="ECO:0000259" key="4">
    <source>
        <dbReference type="PROSITE" id="PS51504"/>
    </source>
</evidence>
<dbReference type="SMART" id="SM00526">
    <property type="entry name" value="H15"/>
    <property type="match status" value="1"/>
</dbReference>
<feature type="compositionally biased region" description="Basic residues" evidence="3">
    <location>
        <begin position="357"/>
        <end position="368"/>
    </location>
</feature>
<feature type="region of interest" description="Disordered" evidence="3">
    <location>
        <begin position="198"/>
        <end position="225"/>
    </location>
</feature>
<comment type="similarity">
    <text evidence="2">Belongs to the histone H1/H5 family.</text>
</comment>
<dbReference type="PRINTS" id="PR00624">
    <property type="entry name" value="HISTONEH5"/>
</dbReference>
<dbReference type="KEGG" id="pmrn:116956090"/>
<evidence type="ECO:0000313" key="5">
    <source>
        <dbReference type="Proteomes" id="UP001318040"/>
    </source>
</evidence>
<dbReference type="Proteomes" id="UP001318040">
    <property type="component" value="Chromosome 63"/>
</dbReference>
<dbReference type="SUPFAM" id="SSF46785">
    <property type="entry name" value="Winged helix' DNA-binding domain"/>
    <property type="match status" value="1"/>
</dbReference>
<feature type="region of interest" description="Disordered" evidence="3">
    <location>
        <begin position="302"/>
        <end position="395"/>
    </location>
</feature>
<proteinExistence type="inferred from homology"/>
<evidence type="ECO:0000256" key="3">
    <source>
        <dbReference type="SAM" id="MobiDB-lite"/>
    </source>
</evidence>
<feature type="compositionally biased region" description="Low complexity" evidence="3">
    <location>
        <begin position="369"/>
        <end position="378"/>
    </location>
</feature>
<evidence type="ECO:0000256" key="2">
    <source>
        <dbReference type="RuleBase" id="RU003894"/>
    </source>
</evidence>
<feature type="compositionally biased region" description="Gly residues" evidence="3">
    <location>
        <begin position="203"/>
        <end position="212"/>
    </location>
</feature>
<dbReference type="GO" id="GO:0006334">
    <property type="term" value="P:nucleosome assembly"/>
    <property type="evidence" value="ECO:0007669"/>
    <property type="project" value="InterPro"/>
</dbReference>
<dbReference type="Gene3D" id="1.10.10.10">
    <property type="entry name" value="Winged helix-like DNA-binding domain superfamily/Winged helix DNA-binding domain"/>
    <property type="match status" value="1"/>
</dbReference>
<evidence type="ECO:0000313" key="6">
    <source>
        <dbReference type="RefSeq" id="XP_032833430.1"/>
    </source>
</evidence>
<dbReference type="AlphaFoldDB" id="A0AAJ7UDX3"/>
<dbReference type="InterPro" id="IPR036388">
    <property type="entry name" value="WH-like_DNA-bd_sf"/>
</dbReference>
<feature type="compositionally biased region" description="Basic and acidic residues" evidence="3">
    <location>
        <begin position="328"/>
        <end position="340"/>
    </location>
</feature>
<feature type="compositionally biased region" description="Basic residues" evidence="3">
    <location>
        <begin position="381"/>
        <end position="395"/>
    </location>
</feature>
<protein>
    <submittedName>
        <fullName evidence="6">Histone H1, orphon-like</fullName>
    </submittedName>
</protein>
<dbReference type="InterPro" id="IPR005818">
    <property type="entry name" value="Histone_H1/H5_H15"/>
</dbReference>
<dbReference type="GO" id="GO:0000786">
    <property type="term" value="C:nucleosome"/>
    <property type="evidence" value="ECO:0007669"/>
    <property type="project" value="InterPro"/>
</dbReference>
<accession>A0AAJ7UDX3</accession>
<keyword evidence="2" id="KW-0539">Nucleus</keyword>
<evidence type="ECO:0000256" key="1">
    <source>
        <dbReference type="ARBA" id="ARBA00023125"/>
    </source>
</evidence>
<dbReference type="RefSeq" id="XP_032833430.1">
    <property type="nucleotide sequence ID" value="XM_032977539.1"/>
</dbReference>
<gene>
    <name evidence="6" type="primary">LOC116956090</name>
</gene>
<dbReference type="GO" id="GO:0003677">
    <property type="term" value="F:DNA binding"/>
    <property type="evidence" value="ECO:0007669"/>
    <property type="project" value="UniProtKB-KW"/>
</dbReference>
<keyword evidence="5" id="KW-1185">Reference proteome</keyword>
<feature type="domain" description="H15" evidence="4">
    <location>
        <begin position="223"/>
        <end position="297"/>
    </location>
</feature>
<comment type="subcellular location">
    <subcellularLocation>
        <location evidence="2">Nucleus</location>
    </subcellularLocation>
</comment>
<reference evidence="6" key="1">
    <citation type="submission" date="2025-08" db="UniProtKB">
        <authorList>
            <consortium name="RefSeq"/>
        </authorList>
    </citation>
    <scope>IDENTIFICATION</scope>
    <source>
        <tissue evidence="6">Sperm</tissue>
    </source>
</reference>
<dbReference type="PROSITE" id="PS51504">
    <property type="entry name" value="H15"/>
    <property type="match status" value="1"/>
</dbReference>
<keyword evidence="1 2" id="KW-0238">DNA-binding</keyword>
<name>A0AAJ7UDX3_PETMA</name>
<dbReference type="InterPro" id="IPR036390">
    <property type="entry name" value="WH_DNA-bd_sf"/>
</dbReference>
<dbReference type="GO" id="GO:0030527">
    <property type="term" value="F:structural constituent of chromatin"/>
    <property type="evidence" value="ECO:0007669"/>
    <property type="project" value="InterPro"/>
</dbReference>
<organism evidence="5 6">
    <name type="scientific">Petromyzon marinus</name>
    <name type="common">Sea lamprey</name>
    <dbReference type="NCBI Taxonomy" id="7757"/>
    <lineage>
        <taxon>Eukaryota</taxon>
        <taxon>Metazoa</taxon>
        <taxon>Chordata</taxon>
        <taxon>Craniata</taxon>
        <taxon>Vertebrata</taxon>
        <taxon>Cyclostomata</taxon>
        <taxon>Hyperoartia</taxon>
        <taxon>Petromyzontiformes</taxon>
        <taxon>Petromyzontidae</taxon>
        <taxon>Petromyzon</taxon>
    </lineage>
</organism>
<sequence length="395" mass="42461">MRARVFIPPQQLPPPPHRPEPSANGELAHHPLISNLPANGSSRITPLSQALSQWERASHPPGLKLSANGSARLTPGLKISANGSARLSCRWGVAVYLTAARPNVLASPLFRLLRLLLFLLLFVVSSGPPRHFQAVVVVVVVVLMSSVEAMDSLEVAPAAPELHAEAHAQDLNVATRKGKARKAKVAIKVGVKSSPAKPPYLHVGGGGGGSVAGGKKKKKKKNQPGKYSRLVIDVIRALGERGGSSLARVYAEARKVDWFDQEHGRTYLKYSVKALVQNDTLLQVKGTGANGSFKLNKNKLEKKAAEEKGKSKPPAPTSSEPVGKKSVVKAEPKALRGITEKKKKKKNEQKQKSLKEKNKKVKHSKKSVKTSVGKSVSKAIAKGKKPTKVSKVKRV</sequence>
<feature type="compositionally biased region" description="Basic residues" evidence="3">
    <location>
        <begin position="214"/>
        <end position="223"/>
    </location>
</feature>
<dbReference type="Pfam" id="PF00538">
    <property type="entry name" value="Linker_histone"/>
    <property type="match status" value="1"/>
</dbReference>
<dbReference type="GO" id="GO:0005634">
    <property type="term" value="C:nucleus"/>
    <property type="evidence" value="ECO:0007669"/>
    <property type="project" value="UniProtKB-SubCell"/>
</dbReference>
<feature type="region of interest" description="Disordered" evidence="3">
    <location>
        <begin position="1"/>
        <end position="31"/>
    </location>
</feature>
<dbReference type="CTD" id="8971"/>
<keyword evidence="2" id="KW-0158">Chromosome</keyword>
<dbReference type="CDD" id="cd00073">
    <property type="entry name" value="H15"/>
    <property type="match status" value="1"/>
</dbReference>